<proteinExistence type="predicted"/>
<dbReference type="PANTHER" id="PTHR47926">
    <property type="entry name" value="PENTATRICOPEPTIDE REPEAT-CONTAINING PROTEIN"/>
    <property type="match status" value="1"/>
</dbReference>
<dbReference type="Proteomes" id="UP001372338">
    <property type="component" value="Unassembled WGS sequence"/>
</dbReference>
<dbReference type="PROSITE" id="PS51375">
    <property type="entry name" value="PPR"/>
    <property type="match status" value="3"/>
</dbReference>
<evidence type="ECO:0000256" key="2">
    <source>
        <dbReference type="PROSITE-ProRule" id="PRU00708"/>
    </source>
</evidence>
<accession>A0AAN9HUG2</accession>
<feature type="repeat" description="PPR" evidence="2">
    <location>
        <begin position="477"/>
        <end position="511"/>
    </location>
</feature>
<feature type="repeat" description="PPR" evidence="2">
    <location>
        <begin position="779"/>
        <end position="813"/>
    </location>
</feature>
<name>A0AAN9HUG2_CROPI</name>
<dbReference type="InterPro" id="IPR011990">
    <property type="entry name" value="TPR-like_helical_dom_sf"/>
</dbReference>
<dbReference type="InterPro" id="IPR002885">
    <property type="entry name" value="PPR_rpt"/>
</dbReference>
<dbReference type="InterPro" id="IPR046960">
    <property type="entry name" value="PPR_At4g14850-like_plant"/>
</dbReference>
<dbReference type="EMBL" id="JAYWIO010000007">
    <property type="protein sequence ID" value="KAK7252590.1"/>
    <property type="molecule type" value="Genomic_DNA"/>
</dbReference>
<evidence type="ECO:0008006" key="5">
    <source>
        <dbReference type="Google" id="ProtNLM"/>
    </source>
</evidence>
<dbReference type="FunFam" id="1.25.40.10:FF:000353">
    <property type="entry name" value="Pentatricopeptide repeat-containing protein At4g39530"/>
    <property type="match status" value="1"/>
</dbReference>
<dbReference type="FunFam" id="1.25.40.10:FF:000640">
    <property type="entry name" value="Tetratricopeptide repeat (TPR)-like superfamily protein"/>
    <property type="match status" value="1"/>
</dbReference>
<evidence type="ECO:0000313" key="3">
    <source>
        <dbReference type="EMBL" id="KAK7252590.1"/>
    </source>
</evidence>
<dbReference type="AlphaFoldDB" id="A0AAN9HUG2"/>
<dbReference type="FunFam" id="1.25.40.10:FF:000975">
    <property type="entry name" value="Pentatricopeptide repeat-containing protein"/>
    <property type="match status" value="1"/>
</dbReference>
<dbReference type="NCBIfam" id="TIGR00756">
    <property type="entry name" value="PPR"/>
    <property type="match status" value="5"/>
</dbReference>
<dbReference type="FunFam" id="1.25.40.10:FF:000073">
    <property type="entry name" value="Pentatricopeptide repeat-containing protein chloroplastic"/>
    <property type="match status" value="1"/>
</dbReference>
<dbReference type="Pfam" id="PF20431">
    <property type="entry name" value="E_motif"/>
    <property type="match status" value="1"/>
</dbReference>
<comment type="caution">
    <text evidence="3">The sequence shown here is derived from an EMBL/GenBank/DDBJ whole genome shotgun (WGS) entry which is preliminary data.</text>
</comment>
<reference evidence="3 4" key="1">
    <citation type="submission" date="2024-01" db="EMBL/GenBank/DDBJ databases">
        <title>The genomes of 5 underutilized Papilionoideae crops provide insights into root nodulation and disease resistanc.</title>
        <authorList>
            <person name="Yuan L."/>
        </authorList>
    </citation>
    <scope>NUCLEOTIDE SEQUENCE [LARGE SCALE GENOMIC DNA]</scope>
    <source>
        <strain evidence="3">ZHUSHIDOU_FW_LH</strain>
        <tissue evidence="3">Leaf</tissue>
    </source>
</reference>
<keyword evidence="4" id="KW-1185">Reference proteome</keyword>
<protein>
    <recommendedName>
        <fullName evidence="5">Pentatricopeptide repeat protein</fullName>
    </recommendedName>
</protein>
<dbReference type="Pfam" id="PF13041">
    <property type="entry name" value="PPR_2"/>
    <property type="match status" value="2"/>
</dbReference>
<evidence type="ECO:0000256" key="1">
    <source>
        <dbReference type="ARBA" id="ARBA00022737"/>
    </source>
</evidence>
<evidence type="ECO:0000313" key="4">
    <source>
        <dbReference type="Proteomes" id="UP001372338"/>
    </source>
</evidence>
<feature type="repeat" description="PPR" evidence="2">
    <location>
        <begin position="374"/>
        <end position="408"/>
    </location>
</feature>
<dbReference type="Pfam" id="PF01535">
    <property type="entry name" value="PPR"/>
    <property type="match status" value="7"/>
</dbReference>
<gene>
    <name evidence="3" type="ORF">RIF29_36646</name>
</gene>
<organism evidence="3 4">
    <name type="scientific">Crotalaria pallida</name>
    <name type="common">Smooth rattlebox</name>
    <name type="synonym">Crotalaria striata</name>
    <dbReference type="NCBI Taxonomy" id="3830"/>
    <lineage>
        <taxon>Eukaryota</taxon>
        <taxon>Viridiplantae</taxon>
        <taxon>Streptophyta</taxon>
        <taxon>Embryophyta</taxon>
        <taxon>Tracheophyta</taxon>
        <taxon>Spermatophyta</taxon>
        <taxon>Magnoliopsida</taxon>
        <taxon>eudicotyledons</taxon>
        <taxon>Gunneridae</taxon>
        <taxon>Pentapetalae</taxon>
        <taxon>rosids</taxon>
        <taxon>fabids</taxon>
        <taxon>Fabales</taxon>
        <taxon>Fabaceae</taxon>
        <taxon>Papilionoideae</taxon>
        <taxon>50 kb inversion clade</taxon>
        <taxon>genistoids sensu lato</taxon>
        <taxon>core genistoids</taxon>
        <taxon>Crotalarieae</taxon>
        <taxon>Crotalaria</taxon>
    </lineage>
</organism>
<dbReference type="Gene3D" id="1.25.40.10">
    <property type="entry name" value="Tetratricopeptide repeat domain"/>
    <property type="match status" value="6"/>
</dbReference>
<dbReference type="GO" id="GO:0009451">
    <property type="term" value="P:RNA modification"/>
    <property type="evidence" value="ECO:0007669"/>
    <property type="project" value="InterPro"/>
</dbReference>
<sequence length="962" mass="106656">MKMVAHGGGGDGGSFHSLTRWAFQNLNLLPQRTPLASSSSSHSFSSLLNYHYGIFIIVQRRRVPILPYATPLLSSISHCFCTAIQMFVQMPQRTTTHIKDDIHFEHVVYYYIKLLLQKPRILSATVAHCAALKIGTLAYLPTSTSLLTAYSKSGDFNSSWDLFHEICNRDVIAWNAIISASIEHNCYRTAMDLFEKIIKSQIGLDSTTLLLMVSASLHMKNFDQGRAIHCLSIKYGMLVDISLGNALTDMYAKCGVLSSSECVFEEMDYKDVVSWNSIMRGSLFNGGPERSLYYFKRMSFSEEAADSVSLSCAISACLSLGELAFGQTIHGLGIKIGYNDSSHVSFSNSLISLYSQCGDVEAAETVFGEIAYKDIVSWNAMMEGFASNEKINEVFDLLLEMQMLGSFQPDIVTLTIILPLCAELMFSRVGRSIHGFAIRRHMVSDHLPLLNSLIDMYSKCNLVEEAQLLFNSATVRDLVSWNAMISGYSQNKYPEEAQNLFRELLCKGPYCSSSTVLAILSSCNSLNSLPFGKSIHCFQLKSGFLNHVLLVNSLMHMYINCGELRAGFSILHDNSDLADMASWNTVIGGCVRGDHFQDALKTFGLMRLRPSLHYDSITLVSVLSACANLELLTLGKSLHGHVLKSPLGSNTRVQNSLITMYDRCGDINSAKVVFKFCSIPNLCSSNCMISALSHNKEFREALELFRHLQFKPNEITIVSVLSICTQIGVLRHGKQVHVHVFRSGILDNSFISAALVDLYSSCGRLDTALQVFRHSEEKSESAWNSMIAAYGNHGNGEKAIKLFHEMCESGTRVTKSTFVSLLSACSHAGLVNQGLWYYKCMLEKYGVQPETEHQVFVVDMLGRSGRLDEAYEFTKGLQSNGSSGVWGTLLSACNYHGELKLGKQIAEHLFILEPQNVGYYISLSNMYVAAGSWKDATDLRQSIQDQGLRKTAGYSLIDVGLG</sequence>
<dbReference type="InterPro" id="IPR046848">
    <property type="entry name" value="E_motif"/>
</dbReference>
<dbReference type="PANTHER" id="PTHR47926:SF481">
    <property type="entry name" value="TETRATRICOPEPTIDE-LIKE HELICAL DOMAIN SUPERFAMILY"/>
    <property type="match status" value="1"/>
</dbReference>
<keyword evidence="1" id="KW-0677">Repeat</keyword>
<dbReference type="GO" id="GO:0003723">
    <property type="term" value="F:RNA binding"/>
    <property type="evidence" value="ECO:0007669"/>
    <property type="project" value="InterPro"/>
</dbReference>